<feature type="compositionally biased region" description="Basic and acidic residues" evidence="1">
    <location>
        <begin position="254"/>
        <end position="277"/>
    </location>
</feature>
<dbReference type="EMBL" id="AVFL01000033">
    <property type="protein sequence ID" value="EWY36954.1"/>
    <property type="molecule type" value="Genomic_DNA"/>
</dbReference>
<dbReference type="Proteomes" id="UP000019486">
    <property type="component" value="Unassembled WGS sequence"/>
</dbReference>
<evidence type="ECO:0000256" key="1">
    <source>
        <dbReference type="SAM" id="MobiDB-lite"/>
    </source>
</evidence>
<protein>
    <submittedName>
        <fullName evidence="3">Uncharacterized protein</fullName>
    </submittedName>
</protein>
<evidence type="ECO:0000313" key="4">
    <source>
        <dbReference type="Proteomes" id="UP000019486"/>
    </source>
</evidence>
<dbReference type="OrthoDB" id="7366636at2"/>
<accession>W9GT50</accession>
<organism evidence="3 4">
    <name type="scientific">Skermanella stibiiresistens SB22</name>
    <dbReference type="NCBI Taxonomy" id="1385369"/>
    <lineage>
        <taxon>Bacteria</taxon>
        <taxon>Pseudomonadati</taxon>
        <taxon>Pseudomonadota</taxon>
        <taxon>Alphaproteobacteria</taxon>
        <taxon>Rhodospirillales</taxon>
        <taxon>Azospirillaceae</taxon>
        <taxon>Skermanella</taxon>
    </lineage>
</organism>
<feature type="transmembrane region" description="Helical" evidence="2">
    <location>
        <begin position="84"/>
        <end position="105"/>
    </location>
</feature>
<sequence length="306" mass="32703">MSADERITEPRNTQSFGPTGKASEYLEKLIADSFKREMDQEENVIRSLPFFATSIGVLVTFVGFARGLLPAFSRTSWPELGYGILVHGALAGLLVSLLALLLFLYKAVRERQFEYPMSESEMLDYAASLTAYYRALADEATASGGGDDDPVEVIERAVVDDLRATMMGQMAASAKLSRANNLARLKARARAFSALMTALGFALVLIVAILIHDALNGGSHGQDGVARPGIAESQRAGPEDGTPSGEAKGAGHAGSREGTLELRGSPAEKRDTGRGEQEPVNGRPTPLPNERVPAAGATSEPKFEHR</sequence>
<keyword evidence="2" id="KW-0472">Membrane</keyword>
<comment type="caution">
    <text evidence="3">The sequence shown here is derived from an EMBL/GenBank/DDBJ whole genome shotgun (WGS) entry which is preliminary data.</text>
</comment>
<dbReference type="RefSeq" id="WP_037459778.1">
    <property type="nucleotide sequence ID" value="NZ_AVFL01000033.1"/>
</dbReference>
<keyword evidence="2" id="KW-1133">Transmembrane helix</keyword>
<feature type="transmembrane region" description="Helical" evidence="2">
    <location>
        <begin position="191"/>
        <end position="211"/>
    </location>
</feature>
<feature type="region of interest" description="Disordered" evidence="1">
    <location>
        <begin position="220"/>
        <end position="306"/>
    </location>
</feature>
<reference evidence="3 4" key="1">
    <citation type="submission" date="2013-08" db="EMBL/GenBank/DDBJ databases">
        <title>The genome sequence of Skermanella stibiiresistens.</title>
        <authorList>
            <person name="Zhu W."/>
            <person name="Wang G."/>
        </authorList>
    </citation>
    <scope>NUCLEOTIDE SEQUENCE [LARGE SCALE GENOMIC DNA]</scope>
    <source>
        <strain evidence="3 4">SB22</strain>
    </source>
</reference>
<keyword evidence="4" id="KW-1185">Reference proteome</keyword>
<feature type="region of interest" description="Disordered" evidence="1">
    <location>
        <begin position="1"/>
        <end position="20"/>
    </location>
</feature>
<name>W9GT50_9PROT</name>
<evidence type="ECO:0000313" key="3">
    <source>
        <dbReference type="EMBL" id="EWY36954.1"/>
    </source>
</evidence>
<proteinExistence type="predicted"/>
<keyword evidence="2" id="KW-0812">Transmembrane</keyword>
<evidence type="ECO:0000256" key="2">
    <source>
        <dbReference type="SAM" id="Phobius"/>
    </source>
</evidence>
<gene>
    <name evidence="3" type="ORF">N825_22850</name>
</gene>
<feature type="transmembrane region" description="Helical" evidence="2">
    <location>
        <begin position="44"/>
        <end position="64"/>
    </location>
</feature>
<dbReference type="AlphaFoldDB" id="W9GT50"/>
<dbReference type="STRING" id="1385369.N825_22850"/>